<keyword evidence="6" id="KW-1015">Disulfide bond</keyword>
<dbReference type="PANTHER" id="PTHR12411">
    <property type="entry name" value="CYSTEINE PROTEASE FAMILY C1-RELATED"/>
    <property type="match status" value="1"/>
</dbReference>
<name>A0A2C9UT22_MANES</name>
<evidence type="ECO:0000313" key="11">
    <source>
        <dbReference type="EMBL" id="OAY33964.1"/>
    </source>
</evidence>
<dbReference type="Pfam" id="PF00112">
    <property type="entry name" value="Peptidase_C1"/>
    <property type="match status" value="1"/>
</dbReference>
<dbReference type="InterPro" id="IPR013128">
    <property type="entry name" value="Peptidase_C1A"/>
</dbReference>
<dbReference type="GO" id="GO:0004197">
    <property type="term" value="F:cysteine-type endopeptidase activity"/>
    <property type="evidence" value="ECO:0000318"/>
    <property type="project" value="GO_Central"/>
</dbReference>
<feature type="signal peptide" evidence="8">
    <location>
        <begin position="1"/>
        <end position="26"/>
    </location>
</feature>
<evidence type="ECO:0000256" key="5">
    <source>
        <dbReference type="ARBA" id="ARBA00022807"/>
    </source>
</evidence>
<dbReference type="PROSITE" id="PS00639">
    <property type="entry name" value="THIOL_PROTEASE_HIS"/>
    <property type="match status" value="1"/>
</dbReference>
<feature type="domain" description="Cathepsin propeptide inhibitor" evidence="10">
    <location>
        <begin position="40"/>
        <end position="97"/>
    </location>
</feature>
<dbReference type="PROSITE" id="PS00640">
    <property type="entry name" value="THIOL_PROTEASE_ASN"/>
    <property type="match status" value="1"/>
</dbReference>
<keyword evidence="7" id="KW-0325">Glycoprotein</keyword>
<evidence type="ECO:0000256" key="1">
    <source>
        <dbReference type="ARBA" id="ARBA00008455"/>
    </source>
</evidence>
<dbReference type="GO" id="GO:0005764">
    <property type="term" value="C:lysosome"/>
    <property type="evidence" value="ECO:0000318"/>
    <property type="project" value="GO_Central"/>
</dbReference>
<evidence type="ECO:0000256" key="4">
    <source>
        <dbReference type="ARBA" id="ARBA00022801"/>
    </source>
</evidence>
<dbReference type="AlphaFoldDB" id="A0A2C9UT22"/>
<evidence type="ECO:0008006" key="12">
    <source>
        <dbReference type="Google" id="ProtNLM"/>
    </source>
</evidence>
<keyword evidence="3 8" id="KW-0732">Signal</keyword>
<dbReference type="EMBL" id="CM004399">
    <property type="protein sequence ID" value="OAY33964.1"/>
    <property type="molecule type" value="Genomic_DNA"/>
</dbReference>
<dbReference type="GO" id="GO:0005615">
    <property type="term" value="C:extracellular space"/>
    <property type="evidence" value="ECO:0000318"/>
    <property type="project" value="GO_Central"/>
</dbReference>
<dbReference type="InterPro" id="IPR013201">
    <property type="entry name" value="Prot_inhib_I29"/>
</dbReference>
<feature type="domain" description="Peptidase C1A papain C-terminal" evidence="9">
    <location>
        <begin position="127"/>
        <end position="340"/>
    </location>
</feature>
<organism evidence="11">
    <name type="scientific">Manihot esculenta</name>
    <name type="common">Cassava</name>
    <name type="synonym">Jatropha manihot</name>
    <dbReference type="NCBI Taxonomy" id="3983"/>
    <lineage>
        <taxon>Eukaryota</taxon>
        <taxon>Viridiplantae</taxon>
        <taxon>Streptophyta</taxon>
        <taxon>Embryophyta</taxon>
        <taxon>Tracheophyta</taxon>
        <taxon>Spermatophyta</taxon>
        <taxon>Magnoliopsida</taxon>
        <taxon>eudicotyledons</taxon>
        <taxon>Gunneridae</taxon>
        <taxon>Pentapetalae</taxon>
        <taxon>rosids</taxon>
        <taxon>fabids</taxon>
        <taxon>Malpighiales</taxon>
        <taxon>Euphorbiaceae</taxon>
        <taxon>Crotonoideae</taxon>
        <taxon>Manihoteae</taxon>
        <taxon>Manihot</taxon>
    </lineage>
</organism>
<dbReference type="InterPro" id="IPR025661">
    <property type="entry name" value="Pept_asp_AS"/>
</dbReference>
<evidence type="ECO:0000256" key="6">
    <source>
        <dbReference type="ARBA" id="ARBA00023157"/>
    </source>
</evidence>
<dbReference type="InterPro" id="IPR038765">
    <property type="entry name" value="Papain-like_cys_pep_sf"/>
</dbReference>
<comment type="similarity">
    <text evidence="1">Belongs to the peptidase C1 family.</text>
</comment>
<dbReference type="Pfam" id="PF08246">
    <property type="entry name" value="Inhibitor_I29"/>
    <property type="match status" value="1"/>
</dbReference>
<evidence type="ECO:0000259" key="9">
    <source>
        <dbReference type="SMART" id="SM00645"/>
    </source>
</evidence>
<dbReference type="SUPFAM" id="SSF54001">
    <property type="entry name" value="Cysteine proteinases"/>
    <property type="match status" value="1"/>
</dbReference>
<proteinExistence type="inferred from homology"/>
<sequence>MASSLQIQCLFSLFFVLALLANQATSRHLLKPQLSMSARHEQWMARHGRVYENAEEQQKRYKIFKNNVKMIESFNAAGDKPFNVSVNKFADLSHEEFKNMYLGMKPSRHTSSNVTLTSLNNEGMINVPTSLDWRSRGVITPVKSQGSNCGSCWAFAALAAVEAMHLLKYGNYHDLSEQQLMDCDHASNACNGGDMRDAFDYIIANGGVTEEANYPYVGYQQYCNTVKEDQPTVRLSSYQKVQPYSEAYLMSAVNLQPVTVGIDAGNRLFQYYHGGIFRAKYCRPDVLNHGVLLVGYDTAPDGTNYWIIKNSWGENWGENGYMRIARDDNAGICGITSYGTLLSV</sequence>
<dbReference type="STRING" id="3983.A0A2C9UT22"/>
<gene>
    <name evidence="11" type="ORF">MANES_13G139300</name>
</gene>
<dbReference type="FunFam" id="3.90.70.10:FF:000067">
    <property type="entry name" value="Senescence-specific cysteine protease"/>
    <property type="match status" value="1"/>
</dbReference>
<keyword evidence="2" id="KW-0645">Protease</keyword>
<dbReference type="InterPro" id="IPR039417">
    <property type="entry name" value="Peptidase_C1A_papain-like"/>
</dbReference>
<evidence type="ECO:0000256" key="2">
    <source>
        <dbReference type="ARBA" id="ARBA00022670"/>
    </source>
</evidence>
<dbReference type="CDD" id="cd02248">
    <property type="entry name" value="Peptidase_C1A"/>
    <property type="match status" value="1"/>
</dbReference>
<dbReference type="GO" id="GO:0051603">
    <property type="term" value="P:proteolysis involved in protein catabolic process"/>
    <property type="evidence" value="ECO:0000318"/>
    <property type="project" value="GO_Central"/>
</dbReference>
<dbReference type="SMART" id="SM00645">
    <property type="entry name" value="Pept_C1"/>
    <property type="match status" value="1"/>
</dbReference>
<dbReference type="SMART" id="SM00848">
    <property type="entry name" value="Inhibitor_I29"/>
    <property type="match status" value="1"/>
</dbReference>
<evidence type="ECO:0000256" key="7">
    <source>
        <dbReference type="ARBA" id="ARBA00023180"/>
    </source>
</evidence>
<dbReference type="Gene3D" id="3.90.70.10">
    <property type="entry name" value="Cysteine proteinases"/>
    <property type="match status" value="1"/>
</dbReference>
<dbReference type="OrthoDB" id="10253408at2759"/>
<keyword evidence="5" id="KW-0788">Thiol protease</keyword>
<accession>A0A2C9UT22</accession>
<evidence type="ECO:0000259" key="10">
    <source>
        <dbReference type="SMART" id="SM00848"/>
    </source>
</evidence>
<dbReference type="InterPro" id="IPR000668">
    <property type="entry name" value="Peptidase_C1A_C"/>
</dbReference>
<feature type="chain" id="PRO_5018649640" description="Cysteine proteinase" evidence="8">
    <location>
        <begin position="27"/>
        <end position="344"/>
    </location>
</feature>
<reference evidence="11" key="1">
    <citation type="submission" date="2016-02" db="EMBL/GenBank/DDBJ databases">
        <title>WGS assembly of Manihot esculenta.</title>
        <authorList>
            <person name="Bredeson J.V."/>
            <person name="Prochnik S.E."/>
            <person name="Lyons J.B."/>
            <person name="Schmutz J."/>
            <person name="Grimwood J."/>
            <person name="Vrebalov J."/>
            <person name="Bart R.S."/>
            <person name="Amuge T."/>
            <person name="Ferguson M.E."/>
            <person name="Green R."/>
            <person name="Putnam N."/>
            <person name="Stites J."/>
            <person name="Rounsley S."/>
            <person name="Rokhsar D.S."/>
        </authorList>
    </citation>
    <scope>NUCLEOTIDE SEQUENCE [LARGE SCALE GENOMIC DNA]</scope>
    <source>
        <tissue evidence="11">Leaf</tissue>
    </source>
</reference>
<protein>
    <recommendedName>
        <fullName evidence="12">Cysteine proteinase</fullName>
    </recommendedName>
</protein>
<evidence type="ECO:0000256" key="8">
    <source>
        <dbReference type="SAM" id="SignalP"/>
    </source>
</evidence>
<dbReference type="PRINTS" id="PR00705">
    <property type="entry name" value="PAPAIN"/>
</dbReference>
<keyword evidence="4" id="KW-0378">Hydrolase</keyword>
<dbReference type="InterPro" id="IPR025660">
    <property type="entry name" value="Pept_his_AS"/>
</dbReference>
<evidence type="ECO:0000256" key="3">
    <source>
        <dbReference type="ARBA" id="ARBA00022729"/>
    </source>
</evidence>
<dbReference type="OMA" id="YSEAYLM"/>